<keyword evidence="2" id="KW-1185">Reference proteome</keyword>
<protein>
    <recommendedName>
        <fullName evidence="3">Transposase</fullName>
    </recommendedName>
</protein>
<sequence>MSHAYPDIVRQWAADREPQKASKIGFATRVAALFARLQPDKLLDVIRVF</sequence>
<dbReference type="Proteomes" id="UP001165363">
    <property type="component" value="Unassembled WGS sequence"/>
</dbReference>
<reference evidence="1" key="1">
    <citation type="submission" date="2022-05" db="EMBL/GenBank/DDBJ databases">
        <authorList>
            <person name="Jo J.-H."/>
            <person name="Im W.-T."/>
        </authorList>
    </citation>
    <scope>NUCLEOTIDE SEQUENCE</scope>
    <source>
        <strain evidence="1">SE158</strain>
    </source>
</reference>
<evidence type="ECO:0000313" key="2">
    <source>
        <dbReference type="Proteomes" id="UP001165363"/>
    </source>
</evidence>
<evidence type="ECO:0008006" key="3">
    <source>
        <dbReference type="Google" id="ProtNLM"/>
    </source>
</evidence>
<name>A0ABT0RK18_9SPHN</name>
<dbReference type="RefSeq" id="WP_249846878.1">
    <property type="nucleotide sequence ID" value="NZ_JAMGBD010000001.1"/>
</dbReference>
<proteinExistence type="predicted"/>
<comment type="caution">
    <text evidence="1">The sequence shown here is derived from an EMBL/GenBank/DDBJ whole genome shotgun (WGS) entry which is preliminary data.</text>
</comment>
<organism evidence="1 2">
    <name type="scientific">Sphingomonas alba</name>
    <dbReference type="NCBI Taxonomy" id="2908208"/>
    <lineage>
        <taxon>Bacteria</taxon>
        <taxon>Pseudomonadati</taxon>
        <taxon>Pseudomonadota</taxon>
        <taxon>Alphaproteobacteria</taxon>
        <taxon>Sphingomonadales</taxon>
        <taxon>Sphingomonadaceae</taxon>
        <taxon>Sphingomonas</taxon>
    </lineage>
</organism>
<evidence type="ECO:0000313" key="1">
    <source>
        <dbReference type="EMBL" id="MCL6682940.1"/>
    </source>
</evidence>
<accession>A0ABT0RK18</accession>
<gene>
    <name evidence="1" type="ORF">LZ536_03355</name>
</gene>
<dbReference type="EMBL" id="JAMGBD010000001">
    <property type="protein sequence ID" value="MCL6682940.1"/>
    <property type="molecule type" value="Genomic_DNA"/>
</dbReference>